<evidence type="ECO:0008006" key="3">
    <source>
        <dbReference type="Google" id="ProtNLM"/>
    </source>
</evidence>
<sequence>MLPNNSNNFIRTHELDIGSFHFHKNYLISEMSEGASVDYDKATKLFLLAKEYYGTNIPFVYITNRINSYSFEPTTHFKSAKLFPNLKGYGVVTYDAINNKIAALEQSFLNVPTKIFDNLKDAILWVDELIMLD</sequence>
<dbReference type="RefSeq" id="WP_091410613.1">
    <property type="nucleotide sequence ID" value="NZ_FOAB01000006.1"/>
</dbReference>
<dbReference type="OrthoDB" id="1144359at2"/>
<name>A0A1H7TDN7_AQUAM</name>
<accession>A0A1H7TDN7</accession>
<evidence type="ECO:0000313" key="1">
    <source>
        <dbReference type="EMBL" id="SEL82426.1"/>
    </source>
</evidence>
<proteinExistence type="predicted"/>
<dbReference type="STRING" id="1038014.SAMN04487910_3368"/>
<reference evidence="2" key="1">
    <citation type="submission" date="2016-10" db="EMBL/GenBank/DDBJ databases">
        <authorList>
            <person name="Varghese N."/>
            <person name="Submissions S."/>
        </authorList>
    </citation>
    <scope>NUCLEOTIDE SEQUENCE [LARGE SCALE GENOMIC DNA]</scope>
    <source>
        <strain evidence="2">DSM 25232 / NCIMB 14723 / 92V</strain>
    </source>
</reference>
<evidence type="ECO:0000313" key="2">
    <source>
        <dbReference type="Proteomes" id="UP000198521"/>
    </source>
</evidence>
<gene>
    <name evidence="1" type="ORF">SAMN04487910_3368</name>
</gene>
<protein>
    <recommendedName>
        <fullName evidence="3">SpoIIAA-like</fullName>
    </recommendedName>
</protein>
<dbReference type="AlphaFoldDB" id="A0A1H7TDN7"/>
<dbReference type="EMBL" id="FOAB01000006">
    <property type="protein sequence ID" value="SEL82426.1"/>
    <property type="molecule type" value="Genomic_DNA"/>
</dbReference>
<dbReference type="Proteomes" id="UP000198521">
    <property type="component" value="Unassembled WGS sequence"/>
</dbReference>
<organism evidence="1 2">
    <name type="scientific">Aquimarina amphilecti</name>
    <dbReference type="NCBI Taxonomy" id="1038014"/>
    <lineage>
        <taxon>Bacteria</taxon>
        <taxon>Pseudomonadati</taxon>
        <taxon>Bacteroidota</taxon>
        <taxon>Flavobacteriia</taxon>
        <taxon>Flavobacteriales</taxon>
        <taxon>Flavobacteriaceae</taxon>
        <taxon>Aquimarina</taxon>
    </lineage>
</organism>
<keyword evidence="2" id="KW-1185">Reference proteome</keyword>